<keyword evidence="3" id="KW-1185">Reference proteome</keyword>
<protein>
    <submittedName>
        <fullName evidence="2">Uncharacterized protein</fullName>
    </submittedName>
</protein>
<comment type="caution">
    <text evidence="2">The sequence shown here is derived from an EMBL/GenBank/DDBJ whole genome shotgun (WGS) entry which is preliminary data.</text>
</comment>
<evidence type="ECO:0000313" key="3">
    <source>
        <dbReference type="Proteomes" id="UP000190037"/>
    </source>
</evidence>
<organism evidence="2 3">
    <name type="scientific">Embleya scabrispora</name>
    <dbReference type="NCBI Taxonomy" id="159449"/>
    <lineage>
        <taxon>Bacteria</taxon>
        <taxon>Bacillati</taxon>
        <taxon>Actinomycetota</taxon>
        <taxon>Actinomycetes</taxon>
        <taxon>Kitasatosporales</taxon>
        <taxon>Streptomycetaceae</taxon>
        <taxon>Embleya</taxon>
    </lineage>
</organism>
<gene>
    <name evidence="2" type="ORF">B4N89_42415</name>
</gene>
<evidence type="ECO:0000313" key="2">
    <source>
        <dbReference type="EMBL" id="OPC77203.1"/>
    </source>
</evidence>
<dbReference type="Proteomes" id="UP000190037">
    <property type="component" value="Unassembled WGS sequence"/>
</dbReference>
<name>A0A1T3NK32_9ACTN</name>
<dbReference type="RefSeq" id="WP_078981962.1">
    <property type="nucleotide sequence ID" value="NZ_MWQN01000004.1"/>
</dbReference>
<accession>A0A1T3NK32</accession>
<dbReference type="AlphaFoldDB" id="A0A1T3NK32"/>
<feature type="compositionally biased region" description="Acidic residues" evidence="1">
    <location>
        <begin position="183"/>
        <end position="192"/>
    </location>
</feature>
<sequence length="209" mass="23119">MTTVQDYKDLCARIAAHHRERLDAVFAGEAEPGALTPPEWAKPLDLVPPDDLPSNLGPATDAYGRCGVRALEGRREDVARILGEFRDRKITQECAEEWNRESATTRKREQQKGDDEYLEEIVRAIDAAGDDEDVIAKTVEIYTAAYDALVGAWAVVGECLRDWLTTRVERIDACFERAIGTEPETDAPEQDTDLPPVPVDDPVGQAVSP</sequence>
<reference evidence="2 3" key="1">
    <citation type="submission" date="2017-03" db="EMBL/GenBank/DDBJ databases">
        <title>Draft genome sequence of Streptomyces scabrisporus NF3, endophyte isolated from Amphipterygium adstringens.</title>
        <authorList>
            <person name="Vazquez M."/>
            <person name="Ceapa C.D."/>
            <person name="Rodriguez Luna D."/>
            <person name="Sanchez Esquivel S."/>
        </authorList>
    </citation>
    <scope>NUCLEOTIDE SEQUENCE [LARGE SCALE GENOMIC DNA]</scope>
    <source>
        <strain evidence="2 3">NF3</strain>
    </source>
</reference>
<dbReference type="STRING" id="159449.B4N89_42415"/>
<dbReference type="OrthoDB" id="5184825at2"/>
<evidence type="ECO:0000256" key="1">
    <source>
        <dbReference type="SAM" id="MobiDB-lite"/>
    </source>
</evidence>
<feature type="region of interest" description="Disordered" evidence="1">
    <location>
        <begin position="179"/>
        <end position="209"/>
    </location>
</feature>
<proteinExistence type="predicted"/>
<dbReference type="EMBL" id="MWQN01000004">
    <property type="protein sequence ID" value="OPC77203.1"/>
    <property type="molecule type" value="Genomic_DNA"/>
</dbReference>